<gene>
    <name evidence="1" type="ORF">BCV72DRAFT_252258</name>
</gene>
<dbReference type="PANTHER" id="PTHR35763">
    <property type="entry name" value="COMPLEX 1 LYR-LIKE PROTEIN"/>
    <property type="match status" value="1"/>
</dbReference>
<evidence type="ECO:0000313" key="1">
    <source>
        <dbReference type="EMBL" id="ORE02814.1"/>
    </source>
</evidence>
<dbReference type="EMBL" id="KV922031">
    <property type="protein sequence ID" value="ORE02814.1"/>
    <property type="molecule type" value="Genomic_DNA"/>
</dbReference>
<sequence length="110" mass="12671">MSRSLSIYRQLLREVNKQYTKGANNPSFAQELKAIYKSNQHVTDPSKVTALNNNAENVLTYLQSSRKHRELRELYSAIVLEQKKKIELSAKRVGLNLPRQYDPTNPSPLE</sequence>
<dbReference type="AlphaFoldDB" id="A0A1X0QSS2"/>
<proteinExistence type="predicted"/>
<accession>A0A1X0QSS2</accession>
<name>A0A1X0QSS2_RHIZD</name>
<reference evidence="1" key="1">
    <citation type="journal article" date="2016" name="Proc. Natl. Acad. Sci. U.S.A.">
        <title>Lipid metabolic changes in an early divergent fungus govern the establishment of a mutualistic symbiosis with endobacteria.</title>
        <authorList>
            <person name="Lastovetsky O.A."/>
            <person name="Gaspar M.L."/>
            <person name="Mondo S.J."/>
            <person name="LaButti K.M."/>
            <person name="Sandor L."/>
            <person name="Grigoriev I.V."/>
            <person name="Henry S.A."/>
            <person name="Pawlowska T.E."/>
        </authorList>
    </citation>
    <scope>NUCLEOTIDE SEQUENCE [LARGE SCALE GENOMIC DNA]</scope>
    <source>
        <strain evidence="1">ATCC 52814</strain>
    </source>
</reference>
<dbReference type="OrthoDB" id="15893at2759"/>
<dbReference type="PANTHER" id="PTHR35763:SF1">
    <property type="entry name" value="OS11G0133900 PROTEIN"/>
    <property type="match status" value="1"/>
</dbReference>
<dbReference type="VEuPathDB" id="FungiDB:BCV72DRAFT_252258"/>
<organism evidence="1">
    <name type="scientific">Rhizopus microsporus var. microsporus</name>
    <dbReference type="NCBI Taxonomy" id="86635"/>
    <lineage>
        <taxon>Eukaryota</taxon>
        <taxon>Fungi</taxon>
        <taxon>Fungi incertae sedis</taxon>
        <taxon>Mucoromycota</taxon>
        <taxon>Mucoromycotina</taxon>
        <taxon>Mucoromycetes</taxon>
        <taxon>Mucorales</taxon>
        <taxon>Mucorineae</taxon>
        <taxon>Rhizopodaceae</taxon>
        <taxon>Rhizopus</taxon>
    </lineage>
</organism>
<dbReference type="Pfam" id="PF13233">
    <property type="entry name" value="Complex1_LYR_2"/>
    <property type="match status" value="1"/>
</dbReference>
<protein>
    <submittedName>
        <fullName evidence="1">Uncharacterized protein</fullName>
    </submittedName>
</protein>
<dbReference type="Proteomes" id="UP000242414">
    <property type="component" value="Unassembled WGS sequence"/>
</dbReference>